<dbReference type="EMBL" id="CM041001">
    <property type="protein sequence ID" value="MCJ8748339.1"/>
    <property type="molecule type" value="Genomic_DNA"/>
</dbReference>
<gene>
    <name evidence="1" type="ORF">PDJAM_G00163850</name>
</gene>
<keyword evidence="2" id="KW-1185">Reference proteome</keyword>
<protein>
    <submittedName>
        <fullName evidence="1">Uncharacterized protein</fullName>
    </submittedName>
</protein>
<dbReference type="Proteomes" id="UP000830395">
    <property type="component" value="Chromosome 27"/>
</dbReference>
<proteinExistence type="predicted"/>
<accession>A0ACC5ZJY9</accession>
<comment type="caution">
    <text evidence="1">The sequence shown here is derived from an EMBL/GenBank/DDBJ whole genome shotgun (WGS) entry which is preliminary data.</text>
</comment>
<name>A0ACC5ZJY9_9TELE</name>
<evidence type="ECO:0000313" key="1">
    <source>
        <dbReference type="EMBL" id="MCJ8748339.1"/>
    </source>
</evidence>
<evidence type="ECO:0000313" key="2">
    <source>
        <dbReference type="Proteomes" id="UP000830395"/>
    </source>
</evidence>
<organism evidence="1 2">
    <name type="scientific">Pangasius djambal</name>
    <dbReference type="NCBI Taxonomy" id="1691987"/>
    <lineage>
        <taxon>Eukaryota</taxon>
        <taxon>Metazoa</taxon>
        <taxon>Chordata</taxon>
        <taxon>Craniata</taxon>
        <taxon>Vertebrata</taxon>
        <taxon>Euteleostomi</taxon>
        <taxon>Actinopterygii</taxon>
        <taxon>Neopterygii</taxon>
        <taxon>Teleostei</taxon>
        <taxon>Ostariophysi</taxon>
        <taxon>Siluriformes</taxon>
        <taxon>Pangasiidae</taxon>
        <taxon>Pangasius</taxon>
    </lineage>
</organism>
<sequence length="91" mass="9999">MNGGARRSCGAAAGLLAARALCVSARPLPLSLRVSARASCSSVGEPRRPAGKKIYRLQQRRRPQSVQFSSKRFRVEELRRISCMSDFVLHG</sequence>
<reference evidence="1" key="1">
    <citation type="submission" date="2020-02" db="EMBL/GenBank/DDBJ databases">
        <title>Genome sequencing of the panga catfish, Pangasius djambal.</title>
        <authorList>
            <person name="Wen M."/>
            <person name="Zahm M."/>
            <person name="Roques C."/>
            <person name="Cabau C."/>
            <person name="Klopp C."/>
            <person name="Donnadieu C."/>
            <person name="Jouanno E."/>
            <person name="Avarre J.-C."/>
            <person name="Campet M."/>
            <person name="Ha T."/>
            <person name="Dugue R."/>
            <person name="Lampietro C."/>
            <person name="Louis A."/>
            <person name="Herpin A."/>
            <person name="Echchiki A."/>
            <person name="Berthelot C."/>
            <person name="Parey E."/>
            <person name="Roest-Crollius H."/>
            <person name="Braasch I."/>
            <person name="Postlethwait J.H."/>
            <person name="Bobe J."/>
            <person name="Montfort J."/>
            <person name="Bouchez O."/>
            <person name="Begum T."/>
            <person name="Schartl M."/>
            <person name="Gustiano R."/>
            <person name="Guiguen Y."/>
        </authorList>
    </citation>
    <scope>NUCLEOTIDE SEQUENCE</scope>
    <source>
        <strain evidence="1">Pdj_M5554</strain>
    </source>
</reference>